<comment type="caution">
    <text evidence="1">The sequence shown here is derived from an EMBL/GenBank/DDBJ whole genome shotgun (WGS) entry which is preliminary data.</text>
</comment>
<reference evidence="1 2" key="1">
    <citation type="submission" date="2018-06" db="EMBL/GenBank/DDBJ databases">
        <title>Complete Genomes of Monosporascus.</title>
        <authorList>
            <person name="Robinson A.J."/>
            <person name="Natvig D.O."/>
        </authorList>
    </citation>
    <scope>NUCLEOTIDE SEQUENCE [LARGE SCALE GENOMIC DNA]</scope>
    <source>
        <strain evidence="1 2">CBS 609.92</strain>
    </source>
</reference>
<protein>
    <submittedName>
        <fullName evidence="1">Uncharacterized protein</fullName>
    </submittedName>
</protein>
<name>A0ABY0HH12_9PEZI</name>
<sequence length="485" mass="51487">MSPFAATFCIEAGCKDVRRYSQATNSYGPYCVDHACQEDSCRATKRKNSDGCGTHTCKGQGCHIAVKGNSSDPNDADNFCAVHRRCKSCGCGDRVHDDPVNRSGVRCFRHYCASGATNCGEERLADAGATVCALHKCKMPGCLKSKNHIGGGGGGGTYCKDHECAIDGCDEKRHGLRKHCAAHVCRAVFVDYVACDRPGDIDNSGRCPKHVECPESGCHKYRMIVNGNLLAKCEDHLKDQCHQPGCGNVALAGSDACREHVCGLYGCRYPKQMPGDYCTSHKCTEPLCPNPRDAGLGDLGASLPAPLLLGLMNQLSAGGLNASLAVANATASTLCSRHRCRARDCGQKPASDAALYCPRHECLEDDCRNEVAKDSRFCQEHDDGAFGGAGYWDGGGGRIRVNPRCSRAVSSEIVFGVVSDHGARSIVSSLPAASSTRSVKVYFMSFTLFSRSCILWPVIDGNGGAAMTADVADLCAIFGAGGIVD</sequence>
<dbReference type="EMBL" id="QJNS01000019">
    <property type="protein sequence ID" value="RYO93243.1"/>
    <property type="molecule type" value="Genomic_DNA"/>
</dbReference>
<evidence type="ECO:0000313" key="1">
    <source>
        <dbReference type="EMBL" id="RYO93243.1"/>
    </source>
</evidence>
<organism evidence="1 2">
    <name type="scientific">Monosporascus cannonballus</name>
    <dbReference type="NCBI Taxonomy" id="155416"/>
    <lineage>
        <taxon>Eukaryota</taxon>
        <taxon>Fungi</taxon>
        <taxon>Dikarya</taxon>
        <taxon>Ascomycota</taxon>
        <taxon>Pezizomycotina</taxon>
        <taxon>Sordariomycetes</taxon>
        <taxon>Xylariomycetidae</taxon>
        <taxon>Xylariales</taxon>
        <taxon>Xylariales incertae sedis</taxon>
        <taxon>Monosporascus</taxon>
    </lineage>
</organism>
<dbReference type="Proteomes" id="UP000294003">
    <property type="component" value="Unassembled WGS sequence"/>
</dbReference>
<accession>A0ABY0HH12</accession>
<keyword evidence="2" id="KW-1185">Reference proteome</keyword>
<gene>
    <name evidence="1" type="ORF">DL762_001192</name>
</gene>
<evidence type="ECO:0000313" key="2">
    <source>
        <dbReference type="Proteomes" id="UP000294003"/>
    </source>
</evidence>
<proteinExistence type="predicted"/>